<dbReference type="GO" id="GO:0005737">
    <property type="term" value="C:cytoplasm"/>
    <property type="evidence" value="ECO:0007669"/>
    <property type="project" value="UniProtKB-ARBA"/>
</dbReference>
<dbReference type="GO" id="GO:1990904">
    <property type="term" value="C:ribonucleoprotein complex"/>
    <property type="evidence" value="ECO:0007669"/>
    <property type="project" value="UniProtKB-KW"/>
</dbReference>
<protein>
    <recommendedName>
        <fullName evidence="6 7">Large ribosomal subunit protein uL18</fullName>
    </recommendedName>
</protein>
<organism evidence="8 9">
    <name type="scientific">Larkinella arboricola</name>
    <dbReference type="NCBI Taxonomy" id="643671"/>
    <lineage>
        <taxon>Bacteria</taxon>
        <taxon>Pseudomonadati</taxon>
        <taxon>Bacteroidota</taxon>
        <taxon>Cytophagia</taxon>
        <taxon>Cytophagales</taxon>
        <taxon>Spirosomataceae</taxon>
        <taxon>Larkinella</taxon>
    </lineage>
</organism>
<name>A0A327X7U7_LARAB</name>
<dbReference type="CDD" id="cd00432">
    <property type="entry name" value="Ribosomal_L18_L5e"/>
    <property type="match status" value="1"/>
</dbReference>
<dbReference type="PANTHER" id="PTHR12899">
    <property type="entry name" value="39S RIBOSOMAL PROTEIN L18, MITOCHONDRIAL"/>
    <property type="match status" value="1"/>
</dbReference>
<accession>A0A327X7U7</accession>
<comment type="function">
    <text evidence="7">This is one of the proteins that bind and probably mediate the attachment of the 5S RNA into the large ribosomal subunit, where it forms part of the central protuberance.</text>
</comment>
<dbReference type="GO" id="GO:0006412">
    <property type="term" value="P:translation"/>
    <property type="evidence" value="ECO:0007669"/>
    <property type="project" value="UniProtKB-UniRule"/>
</dbReference>
<dbReference type="Proteomes" id="UP000248790">
    <property type="component" value="Unassembled WGS sequence"/>
</dbReference>
<evidence type="ECO:0000313" key="8">
    <source>
        <dbReference type="EMBL" id="RAK01953.1"/>
    </source>
</evidence>
<evidence type="ECO:0000256" key="2">
    <source>
        <dbReference type="ARBA" id="ARBA00022730"/>
    </source>
</evidence>
<keyword evidence="3 7" id="KW-0694">RNA-binding</keyword>
<dbReference type="Gene3D" id="3.30.420.100">
    <property type="match status" value="1"/>
</dbReference>
<dbReference type="InterPro" id="IPR005484">
    <property type="entry name" value="Ribosomal_uL18_bac/plant/anim"/>
</dbReference>
<dbReference type="FunFam" id="3.30.420.100:FF:000003">
    <property type="entry name" value="50S ribosomal protein L18"/>
    <property type="match status" value="1"/>
</dbReference>
<proteinExistence type="inferred from homology"/>
<keyword evidence="9" id="KW-1185">Reference proteome</keyword>
<dbReference type="Pfam" id="PF00861">
    <property type="entry name" value="Ribosomal_L18p"/>
    <property type="match status" value="1"/>
</dbReference>
<keyword evidence="4 7" id="KW-0689">Ribosomal protein</keyword>
<comment type="caution">
    <text evidence="8">The sequence shown here is derived from an EMBL/GenBank/DDBJ whole genome shotgun (WGS) entry which is preliminary data.</text>
</comment>
<evidence type="ECO:0000256" key="7">
    <source>
        <dbReference type="HAMAP-Rule" id="MF_01337"/>
    </source>
</evidence>
<dbReference type="InterPro" id="IPR004389">
    <property type="entry name" value="Ribosomal_uL18_bac-type"/>
</dbReference>
<dbReference type="NCBIfam" id="TIGR00060">
    <property type="entry name" value="L18_bact"/>
    <property type="match status" value="1"/>
</dbReference>
<dbReference type="InterPro" id="IPR057268">
    <property type="entry name" value="Ribosomal_L18"/>
</dbReference>
<evidence type="ECO:0000256" key="4">
    <source>
        <dbReference type="ARBA" id="ARBA00022980"/>
    </source>
</evidence>
<dbReference type="GO" id="GO:0005840">
    <property type="term" value="C:ribosome"/>
    <property type="evidence" value="ECO:0007669"/>
    <property type="project" value="UniProtKB-KW"/>
</dbReference>
<dbReference type="RefSeq" id="WP_111626192.1">
    <property type="nucleotide sequence ID" value="NZ_QLMC01000001.1"/>
</dbReference>
<comment type="subunit">
    <text evidence="7">Part of the 50S ribosomal subunit; part of the 5S rRNA/L5/L18/L25 subcomplex. Contacts the 5S and 23S rRNAs.</text>
</comment>
<dbReference type="SUPFAM" id="SSF53137">
    <property type="entry name" value="Translational machinery components"/>
    <property type="match status" value="1"/>
</dbReference>
<comment type="similarity">
    <text evidence="1 7">Belongs to the universal ribosomal protein uL18 family.</text>
</comment>
<sequence>MAVTRESRRLRIKRHIRNKVSGTADQPRLSVFRSNSRIYAQIIDDEKGHTLVSASSIDINGKDKKGVNVETAKQVGQALAEKATTSGITKVVFDRNGYLYHGKVKALADGAREGGLQF</sequence>
<dbReference type="HAMAP" id="MF_01337_B">
    <property type="entry name" value="Ribosomal_uL18_B"/>
    <property type="match status" value="1"/>
</dbReference>
<gene>
    <name evidence="7" type="primary">rplR</name>
    <name evidence="8" type="ORF">LX87_00067</name>
</gene>
<dbReference type="EMBL" id="QLMC01000001">
    <property type="protein sequence ID" value="RAK01953.1"/>
    <property type="molecule type" value="Genomic_DNA"/>
</dbReference>
<keyword evidence="5 7" id="KW-0687">Ribonucleoprotein</keyword>
<evidence type="ECO:0000256" key="1">
    <source>
        <dbReference type="ARBA" id="ARBA00007116"/>
    </source>
</evidence>
<evidence type="ECO:0000313" key="9">
    <source>
        <dbReference type="Proteomes" id="UP000248790"/>
    </source>
</evidence>
<evidence type="ECO:0000256" key="3">
    <source>
        <dbReference type="ARBA" id="ARBA00022884"/>
    </source>
</evidence>
<evidence type="ECO:0000256" key="5">
    <source>
        <dbReference type="ARBA" id="ARBA00023274"/>
    </source>
</evidence>
<dbReference type="OrthoDB" id="9810939at2"/>
<dbReference type="GO" id="GO:0003735">
    <property type="term" value="F:structural constituent of ribosome"/>
    <property type="evidence" value="ECO:0007669"/>
    <property type="project" value="InterPro"/>
</dbReference>
<dbReference type="AlphaFoldDB" id="A0A327X7U7"/>
<keyword evidence="2 7" id="KW-0699">rRNA-binding</keyword>
<reference evidence="8 9" key="1">
    <citation type="submission" date="2018-06" db="EMBL/GenBank/DDBJ databases">
        <title>Genomic Encyclopedia of Archaeal and Bacterial Type Strains, Phase II (KMG-II): from individual species to whole genera.</title>
        <authorList>
            <person name="Goeker M."/>
        </authorList>
    </citation>
    <scope>NUCLEOTIDE SEQUENCE [LARGE SCALE GENOMIC DNA]</scope>
    <source>
        <strain evidence="8 9">DSM 21851</strain>
    </source>
</reference>
<dbReference type="GO" id="GO:0008097">
    <property type="term" value="F:5S rRNA binding"/>
    <property type="evidence" value="ECO:0007669"/>
    <property type="project" value="TreeGrafter"/>
</dbReference>
<dbReference type="PANTHER" id="PTHR12899:SF3">
    <property type="entry name" value="LARGE RIBOSOMAL SUBUNIT PROTEIN UL18M"/>
    <property type="match status" value="1"/>
</dbReference>
<evidence type="ECO:0000256" key="6">
    <source>
        <dbReference type="ARBA" id="ARBA00035197"/>
    </source>
</evidence>